<proteinExistence type="predicted"/>
<dbReference type="RefSeq" id="WP_388015526.1">
    <property type="nucleotide sequence ID" value="NZ_JBHUDT010000002.1"/>
</dbReference>
<gene>
    <name evidence="2" type="ORF">ACFSQS_05810</name>
</gene>
<organism evidence="2 3">
    <name type="scientific">Gelatiniphilus marinus</name>
    <dbReference type="NCBI Taxonomy" id="1759464"/>
    <lineage>
        <taxon>Bacteria</taxon>
        <taxon>Pseudomonadati</taxon>
        <taxon>Bacteroidota</taxon>
        <taxon>Flavobacteriia</taxon>
        <taxon>Flavobacteriales</taxon>
        <taxon>Flavobacteriaceae</taxon>
        <taxon>Gelatiniphilus</taxon>
    </lineage>
</organism>
<keyword evidence="3" id="KW-1185">Reference proteome</keyword>
<accession>A0ABW5JQ89</accession>
<dbReference type="Proteomes" id="UP001597441">
    <property type="component" value="Unassembled WGS sequence"/>
</dbReference>
<dbReference type="Pfam" id="PF06439">
    <property type="entry name" value="3keto-disac_hyd"/>
    <property type="match status" value="1"/>
</dbReference>
<name>A0ABW5JQ89_9FLAO</name>
<sequence length="263" mass="30263">MKHLISVLAISFFLFSCKSDKKTKPLTPTQNTELASDAWIYLFNGSSLNGWRAYNEEALPPGWTIKDSVLTFDTKLGLEQNYKGGKDIIYAAEEFDNFELHVEWKLPKGGNSGIFYHVKEGHTSIPEIAPEYQLIDDLGYAEIHDLTAYNKSLGYTEKPEELKPLQKTGSDYAMHPADQSQKQLNPIGEWNTSKIIFTPERVEHWLNGKKLLSFVPWDEAWEEKKNSDKWKNSPNYGIYKTGYIGLQDHASPIWFRNIKIKRL</sequence>
<dbReference type="InterPro" id="IPR010496">
    <property type="entry name" value="AL/BT2_dom"/>
</dbReference>
<comment type="caution">
    <text evidence="2">The sequence shown here is derived from an EMBL/GenBank/DDBJ whole genome shotgun (WGS) entry which is preliminary data.</text>
</comment>
<evidence type="ECO:0000313" key="3">
    <source>
        <dbReference type="Proteomes" id="UP001597441"/>
    </source>
</evidence>
<dbReference type="PROSITE" id="PS51257">
    <property type="entry name" value="PROKAR_LIPOPROTEIN"/>
    <property type="match status" value="1"/>
</dbReference>
<dbReference type="Gene3D" id="2.60.120.560">
    <property type="entry name" value="Exo-inulinase, domain 1"/>
    <property type="match status" value="1"/>
</dbReference>
<evidence type="ECO:0000259" key="1">
    <source>
        <dbReference type="Pfam" id="PF06439"/>
    </source>
</evidence>
<protein>
    <submittedName>
        <fullName evidence="2">DUF1080 domain-containing protein</fullName>
    </submittedName>
</protein>
<evidence type="ECO:0000313" key="2">
    <source>
        <dbReference type="EMBL" id="MFD2534615.1"/>
    </source>
</evidence>
<feature type="domain" description="3-keto-alpha-glucoside-1,2-lyase/3-keto-2-hydroxy-glucal hydratase" evidence="1">
    <location>
        <begin position="39"/>
        <end position="261"/>
    </location>
</feature>
<dbReference type="EMBL" id="JBHULK010000002">
    <property type="protein sequence ID" value="MFD2534615.1"/>
    <property type="molecule type" value="Genomic_DNA"/>
</dbReference>
<reference evidence="3" key="1">
    <citation type="journal article" date="2019" name="Int. J. Syst. Evol. Microbiol.">
        <title>The Global Catalogue of Microorganisms (GCM) 10K type strain sequencing project: providing services to taxonomists for standard genome sequencing and annotation.</title>
        <authorList>
            <consortium name="The Broad Institute Genomics Platform"/>
            <consortium name="The Broad Institute Genome Sequencing Center for Infectious Disease"/>
            <person name="Wu L."/>
            <person name="Ma J."/>
        </authorList>
    </citation>
    <scope>NUCLEOTIDE SEQUENCE [LARGE SCALE GENOMIC DNA]</scope>
    <source>
        <strain evidence="3">KCTC 42903</strain>
    </source>
</reference>